<evidence type="ECO:0000256" key="1">
    <source>
        <dbReference type="SAM" id="Coils"/>
    </source>
</evidence>
<organism evidence="2 3">
    <name type="scientific">Blattamonas nauphoetae</name>
    <dbReference type="NCBI Taxonomy" id="2049346"/>
    <lineage>
        <taxon>Eukaryota</taxon>
        <taxon>Metamonada</taxon>
        <taxon>Preaxostyla</taxon>
        <taxon>Oxymonadida</taxon>
        <taxon>Blattamonas</taxon>
    </lineage>
</organism>
<proteinExistence type="predicted"/>
<sequence>MREEKEQLEREKDQMEIEKWRMEEENEEIQEYKEIMERHFEDSSNPIVAFSSDHFKVSRWSVVRVNSSTWAACFTKPVSKGIHRLSIKTEATDVMIGVCNVAEYPKYLTSAVQQSPKAAMMVKTGELCSAA</sequence>
<keyword evidence="1" id="KW-0175">Coiled coil</keyword>
<keyword evidence="3" id="KW-1185">Reference proteome</keyword>
<gene>
    <name evidence="2" type="ORF">BLNAU_24534</name>
</gene>
<protein>
    <submittedName>
        <fullName evidence="2">Uncharacterized protein</fullName>
    </submittedName>
</protein>
<reference evidence="2 3" key="1">
    <citation type="journal article" date="2022" name="bioRxiv">
        <title>Genomics of Preaxostyla Flagellates Illuminates Evolutionary Transitions and the Path Towards Mitochondrial Loss.</title>
        <authorList>
            <person name="Novak L.V.F."/>
            <person name="Treitli S.C."/>
            <person name="Pyrih J."/>
            <person name="Halakuc P."/>
            <person name="Pipaliya S.V."/>
            <person name="Vacek V."/>
            <person name="Brzon O."/>
            <person name="Soukal P."/>
            <person name="Eme L."/>
            <person name="Dacks J.B."/>
            <person name="Karnkowska A."/>
            <person name="Elias M."/>
            <person name="Hampl V."/>
        </authorList>
    </citation>
    <scope>NUCLEOTIDE SEQUENCE [LARGE SCALE GENOMIC DNA]</scope>
    <source>
        <strain evidence="2">NAU3</strain>
        <tissue evidence="2">Gut</tissue>
    </source>
</reference>
<dbReference type="EMBL" id="JARBJD010000655">
    <property type="protein sequence ID" value="KAK2940554.1"/>
    <property type="molecule type" value="Genomic_DNA"/>
</dbReference>
<feature type="coiled-coil region" evidence="1">
    <location>
        <begin position="1"/>
        <end position="42"/>
    </location>
</feature>
<evidence type="ECO:0000313" key="2">
    <source>
        <dbReference type="EMBL" id="KAK2940554.1"/>
    </source>
</evidence>
<accession>A0ABQ9WN11</accession>
<dbReference type="Proteomes" id="UP001281761">
    <property type="component" value="Unassembled WGS sequence"/>
</dbReference>
<comment type="caution">
    <text evidence="2">The sequence shown here is derived from an EMBL/GenBank/DDBJ whole genome shotgun (WGS) entry which is preliminary data.</text>
</comment>
<evidence type="ECO:0000313" key="3">
    <source>
        <dbReference type="Proteomes" id="UP001281761"/>
    </source>
</evidence>
<name>A0ABQ9WN11_9EUKA</name>